<evidence type="ECO:0000313" key="4">
    <source>
        <dbReference type="Proteomes" id="UP000008062"/>
    </source>
</evidence>
<gene>
    <name evidence="3" type="ORF">MYCGRDRAFT_109371</name>
</gene>
<feature type="coiled-coil region" evidence="1">
    <location>
        <begin position="205"/>
        <end position="232"/>
    </location>
</feature>
<dbReference type="eggNOG" id="ENOG502SVU8">
    <property type="taxonomic scope" value="Eukaryota"/>
</dbReference>
<evidence type="ECO:0000256" key="2">
    <source>
        <dbReference type="SAM" id="MobiDB-lite"/>
    </source>
</evidence>
<dbReference type="Proteomes" id="UP000008062">
    <property type="component" value="Chromosome 5"/>
</dbReference>
<keyword evidence="1" id="KW-0175">Coiled coil</keyword>
<feature type="compositionally biased region" description="Basic residues" evidence="2">
    <location>
        <begin position="64"/>
        <end position="76"/>
    </location>
</feature>
<feature type="compositionally biased region" description="Polar residues" evidence="2">
    <location>
        <begin position="265"/>
        <end position="277"/>
    </location>
</feature>
<dbReference type="EMBL" id="CM001200">
    <property type="protein sequence ID" value="EGP87050.1"/>
    <property type="molecule type" value="Genomic_DNA"/>
</dbReference>
<feature type="compositionally biased region" description="Low complexity" evidence="2">
    <location>
        <begin position="22"/>
        <end position="50"/>
    </location>
</feature>
<accession>F9XAS5</accession>
<evidence type="ECO:0000313" key="3">
    <source>
        <dbReference type="EMBL" id="EGP87050.1"/>
    </source>
</evidence>
<feature type="compositionally biased region" description="Low complexity" evidence="2">
    <location>
        <begin position="253"/>
        <end position="264"/>
    </location>
</feature>
<feature type="region of interest" description="Disordered" evidence="2">
    <location>
        <begin position="562"/>
        <end position="615"/>
    </location>
</feature>
<dbReference type="OrthoDB" id="4448936at2759"/>
<evidence type="ECO:0000256" key="1">
    <source>
        <dbReference type="SAM" id="Coils"/>
    </source>
</evidence>
<name>F9XAS5_ZYMTI</name>
<dbReference type="OMA" id="QMKSMEV"/>
<organism evidence="3 4">
    <name type="scientific">Zymoseptoria tritici (strain CBS 115943 / IPO323)</name>
    <name type="common">Speckled leaf blotch fungus</name>
    <name type="synonym">Septoria tritici</name>
    <dbReference type="NCBI Taxonomy" id="336722"/>
    <lineage>
        <taxon>Eukaryota</taxon>
        <taxon>Fungi</taxon>
        <taxon>Dikarya</taxon>
        <taxon>Ascomycota</taxon>
        <taxon>Pezizomycotina</taxon>
        <taxon>Dothideomycetes</taxon>
        <taxon>Dothideomycetidae</taxon>
        <taxon>Mycosphaerellales</taxon>
        <taxon>Mycosphaerellaceae</taxon>
        <taxon>Zymoseptoria</taxon>
    </lineage>
</organism>
<feature type="compositionally biased region" description="Low complexity" evidence="2">
    <location>
        <begin position="104"/>
        <end position="125"/>
    </location>
</feature>
<dbReference type="KEGG" id="ztr:MYCGRDRAFT_109371"/>
<protein>
    <submittedName>
        <fullName evidence="3">Uncharacterized protein</fullName>
    </submittedName>
</protein>
<feature type="compositionally biased region" description="Pro residues" evidence="2">
    <location>
        <begin position="10"/>
        <end position="21"/>
    </location>
</feature>
<dbReference type="GeneID" id="13397067"/>
<proteinExistence type="predicted"/>
<dbReference type="HOGENOM" id="CLU_451282_0_0_1"/>
<reference evidence="3 4" key="1">
    <citation type="journal article" date="2011" name="PLoS Genet.">
        <title>Finished genome of the fungal wheat pathogen Mycosphaerella graminicola reveals dispensome structure, chromosome plasticity, and stealth pathogenesis.</title>
        <authorList>
            <person name="Goodwin S.B."/>
            <person name="Ben M'barek S."/>
            <person name="Dhillon B."/>
            <person name="Wittenberg A.H.J."/>
            <person name="Crane C.F."/>
            <person name="Hane J.K."/>
            <person name="Foster A.J."/>
            <person name="Van der Lee T.A.J."/>
            <person name="Grimwood J."/>
            <person name="Aerts A."/>
            <person name="Antoniw J."/>
            <person name="Bailey A."/>
            <person name="Bluhm B."/>
            <person name="Bowler J."/>
            <person name="Bristow J."/>
            <person name="van der Burgt A."/>
            <person name="Canto-Canche B."/>
            <person name="Churchill A.C.L."/>
            <person name="Conde-Ferraez L."/>
            <person name="Cools H.J."/>
            <person name="Coutinho P.M."/>
            <person name="Csukai M."/>
            <person name="Dehal P."/>
            <person name="De Wit P."/>
            <person name="Donzelli B."/>
            <person name="van de Geest H.C."/>
            <person name="van Ham R.C.H.J."/>
            <person name="Hammond-Kosack K.E."/>
            <person name="Henrissat B."/>
            <person name="Kilian A."/>
            <person name="Kobayashi A.K."/>
            <person name="Koopmann E."/>
            <person name="Kourmpetis Y."/>
            <person name="Kuzniar A."/>
            <person name="Lindquist E."/>
            <person name="Lombard V."/>
            <person name="Maliepaard C."/>
            <person name="Martins N."/>
            <person name="Mehrabi R."/>
            <person name="Nap J.P.H."/>
            <person name="Ponomarenko A."/>
            <person name="Rudd J.J."/>
            <person name="Salamov A."/>
            <person name="Schmutz J."/>
            <person name="Schouten H.J."/>
            <person name="Shapiro H."/>
            <person name="Stergiopoulos I."/>
            <person name="Torriani S.F.F."/>
            <person name="Tu H."/>
            <person name="de Vries R.P."/>
            <person name="Waalwijk C."/>
            <person name="Ware S.B."/>
            <person name="Wiebenga A."/>
            <person name="Zwiers L.-H."/>
            <person name="Oliver R.P."/>
            <person name="Grigoriev I.V."/>
            <person name="Kema G.H.J."/>
        </authorList>
    </citation>
    <scope>NUCLEOTIDE SEQUENCE [LARGE SCALE GENOMIC DNA]</scope>
    <source>
        <strain evidence="4">CBS 115943 / IPO323</strain>
    </source>
</reference>
<keyword evidence="4" id="KW-1185">Reference proteome</keyword>
<sequence>MSRKSVSSTSPPPNMTRPSPPLHSYSSPSPACPISSSSSSSPKLVSSTNSLPPWNFPFGPSTKYHNREKTRPRHARYQSAYTPRGPVLSTEKRAHRRAAHSSVSIPRYSPTSPSSRSSPLSRFPSYNTTKMSAAKMSINPATPAKHLYRRSSDFQDSPFSDYFSEDGRSVYTTCASDETKQLLVRMNRLQSQLMRDQSGDRHKAIAVVARKLGEMEEELSKLNDNATSTLDDSAVFIDEPVEERKSTSEPAVSSTPSTPSRKSSATGRTHVSKPSMNDSVMEATQTFTYEQIKAERDSLAVRLQGLSEGLNTVQGELTQRYAEVRKLNNLHNEERERYEQHVEKLQSENEGLRSDLGFEYSELLYLKLQMKSLEVDIDNIPDEDIDPRHATIADLRRARAKRARRNRILSEMDRWRTDWQDVSTRFKRRRNRYGVPTSPIVEFEGHEFAAEWHLETVREARGHATCLTIKRIEGPPVRELTALREEIVDPDVLRLAEAKVFKGYIDQGAQTEMSAADYMHDNFDEAETDSFFDHEYPALDELDDLECDDAIPSKRDFAIRAVGEDDEAEAEVDEEEEEEEEEEDDDDIHPQPKEPTGSAPQPHTPTTLPSNSSRSAWQELWASLASLSGLPDDDEDDF</sequence>
<feature type="region of interest" description="Disordered" evidence="2">
    <location>
        <begin position="239"/>
        <end position="277"/>
    </location>
</feature>
<dbReference type="AlphaFoldDB" id="F9XAS5"/>
<dbReference type="InParanoid" id="F9XAS5"/>
<feature type="compositionally biased region" description="Polar residues" evidence="2">
    <location>
        <begin position="598"/>
        <end position="615"/>
    </location>
</feature>
<feature type="coiled-coil region" evidence="1">
    <location>
        <begin position="321"/>
        <end position="355"/>
    </location>
</feature>
<feature type="compositionally biased region" description="Acidic residues" evidence="2">
    <location>
        <begin position="564"/>
        <end position="587"/>
    </location>
</feature>
<dbReference type="RefSeq" id="XP_003852074.1">
    <property type="nucleotide sequence ID" value="XM_003852026.1"/>
</dbReference>
<feature type="region of interest" description="Disordered" evidence="2">
    <location>
        <begin position="1"/>
        <end position="126"/>
    </location>
</feature>